<dbReference type="SUPFAM" id="SSF50249">
    <property type="entry name" value="Nucleic acid-binding proteins"/>
    <property type="match status" value="1"/>
</dbReference>
<keyword evidence="10" id="KW-1185">Reference proteome</keyword>
<dbReference type="Pfam" id="PF11967">
    <property type="entry name" value="RecO_N"/>
    <property type="match status" value="1"/>
</dbReference>
<accession>A0A518FZS7</accession>
<dbReference type="AlphaFoldDB" id="A0A518FZS7"/>
<evidence type="ECO:0000256" key="1">
    <source>
        <dbReference type="ARBA" id="ARBA00007452"/>
    </source>
</evidence>
<gene>
    <name evidence="7 9" type="primary">recO</name>
    <name evidence="9" type="ORF">Q31a_00790</name>
</gene>
<dbReference type="RefSeq" id="WP_145072485.1">
    <property type="nucleotide sequence ID" value="NZ_CP036298.1"/>
</dbReference>
<evidence type="ECO:0000256" key="2">
    <source>
        <dbReference type="ARBA" id="ARBA00021310"/>
    </source>
</evidence>
<dbReference type="Gene3D" id="2.40.50.140">
    <property type="entry name" value="Nucleic acid-binding proteins"/>
    <property type="match status" value="1"/>
</dbReference>
<dbReference type="GO" id="GO:0006310">
    <property type="term" value="P:DNA recombination"/>
    <property type="evidence" value="ECO:0007669"/>
    <property type="project" value="UniProtKB-UniRule"/>
</dbReference>
<evidence type="ECO:0000256" key="7">
    <source>
        <dbReference type="HAMAP-Rule" id="MF_00201"/>
    </source>
</evidence>
<proteinExistence type="inferred from homology"/>
<comment type="similarity">
    <text evidence="1 7">Belongs to the RecO family.</text>
</comment>
<keyword evidence="4 7" id="KW-0233">DNA recombination</keyword>
<evidence type="ECO:0000313" key="10">
    <source>
        <dbReference type="Proteomes" id="UP000318017"/>
    </source>
</evidence>
<evidence type="ECO:0000256" key="3">
    <source>
        <dbReference type="ARBA" id="ARBA00022763"/>
    </source>
</evidence>
<dbReference type="HAMAP" id="MF_00201">
    <property type="entry name" value="RecO"/>
    <property type="match status" value="1"/>
</dbReference>
<dbReference type="GO" id="GO:0006302">
    <property type="term" value="P:double-strand break repair"/>
    <property type="evidence" value="ECO:0007669"/>
    <property type="project" value="TreeGrafter"/>
</dbReference>
<dbReference type="Pfam" id="PF02565">
    <property type="entry name" value="RecO_C"/>
    <property type="match status" value="1"/>
</dbReference>
<dbReference type="Gene3D" id="1.20.1440.120">
    <property type="entry name" value="Recombination protein O, C-terminal domain"/>
    <property type="match status" value="1"/>
</dbReference>
<name>A0A518FZS7_9BACT</name>
<dbReference type="PANTHER" id="PTHR33991:SF1">
    <property type="entry name" value="DNA REPAIR PROTEIN RECO"/>
    <property type="match status" value="1"/>
</dbReference>
<comment type="function">
    <text evidence="7">Involved in DNA repair and RecF pathway recombination.</text>
</comment>
<evidence type="ECO:0000313" key="9">
    <source>
        <dbReference type="EMBL" id="QDV21800.1"/>
    </source>
</evidence>
<protein>
    <recommendedName>
        <fullName evidence="2 7">DNA repair protein RecO</fullName>
    </recommendedName>
    <alternativeName>
        <fullName evidence="6 7">Recombination protein O</fullName>
    </alternativeName>
</protein>
<organism evidence="9 10">
    <name type="scientific">Aureliella helgolandensis</name>
    <dbReference type="NCBI Taxonomy" id="2527968"/>
    <lineage>
        <taxon>Bacteria</taxon>
        <taxon>Pseudomonadati</taxon>
        <taxon>Planctomycetota</taxon>
        <taxon>Planctomycetia</taxon>
        <taxon>Pirellulales</taxon>
        <taxon>Pirellulaceae</taxon>
        <taxon>Aureliella</taxon>
    </lineage>
</organism>
<dbReference type="InterPro" id="IPR042242">
    <property type="entry name" value="RecO_C"/>
</dbReference>
<feature type="domain" description="DNA replication/recombination mediator RecO N-terminal" evidence="8">
    <location>
        <begin position="4"/>
        <end position="79"/>
    </location>
</feature>
<dbReference type="KEGG" id="ahel:Q31a_00790"/>
<sequence length="252" mass="28783">MPAEQTDTLILRVFPWSETSLIVNLYSRDFGKLAAVAKGARRPKSPFEAALDLLSVCRVVFIAKSGDVLDILTEAKLQKRFRAGTRNLLRLYAGYYVAELLDRLTDKGDRQPEIYDLAVATLAALEEPNFELRCIVLRYELQMFRLIGQLPSWRKCAQCGNEADDVEWLTFSSLSGGVLCDACRIGARDVLRLPRSVRDLYERFSLADWQSMELESYPSNHRAASRGVVQHYLTVMLDRRLQMHSYLEELGR</sequence>
<dbReference type="NCBIfam" id="TIGR00613">
    <property type="entry name" value="reco"/>
    <property type="match status" value="1"/>
</dbReference>
<dbReference type="SUPFAM" id="SSF57863">
    <property type="entry name" value="ArfGap/RecO-like zinc finger"/>
    <property type="match status" value="1"/>
</dbReference>
<keyword evidence="3 7" id="KW-0227">DNA damage</keyword>
<dbReference type="InterPro" id="IPR003717">
    <property type="entry name" value="RecO"/>
</dbReference>
<evidence type="ECO:0000259" key="8">
    <source>
        <dbReference type="Pfam" id="PF11967"/>
    </source>
</evidence>
<dbReference type="GO" id="GO:0043590">
    <property type="term" value="C:bacterial nucleoid"/>
    <property type="evidence" value="ECO:0007669"/>
    <property type="project" value="TreeGrafter"/>
</dbReference>
<dbReference type="InterPro" id="IPR012340">
    <property type="entry name" value="NA-bd_OB-fold"/>
</dbReference>
<dbReference type="InterPro" id="IPR037278">
    <property type="entry name" value="ARFGAP/RecO"/>
</dbReference>
<evidence type="ECO:0000256" key="5">
    <source>
        <dbReference type="ARBA" id="ARBA00023204"/>
    </source>
</evidence>
<keyword evidence="5 7" id="KW-0234">DNA repair</keyword>
<dbReference type="InterPro" id="IPR022572">
    <property type="entry name" value="DNA_rep/recomb_RecO_N"/>
</dbReference>
<dbReference type="Proteomes" id="UP000318017">
    <property type="component" value="Chromosome"/>
</dbReference>
<dbReference type="PANTHER" id="PTHR33991">
    <property type="entry name" value="DNA REPAIR PROTEIN RECO"/>
    <property type="match status" value="1"/>
</dbReference>
<dbReference type="OrthoDB" id="9797083at2"/>
<evidence type="ECO:0000256" key="6">
    <source>
        <dbReference type="ARBA" id="ARBA00033409"/>
    </source>
</evidence>
<dbReference type="EMBL" id="CP036298">
    <property type="protein sequence ID" value="QDV21800.1"/>
    <property type="molecule type" value="Genomic_DNA"/>
</dbReference>
<evidence type="ECO:0000256" key="4">
    <source>
        <dbReference type="ARBA" id="ARBA00023172"/>
    </source>
</evidence>
<reference evidence="9 10" key="1">
    <citation type="submission" date="2019-02" db="EMBL/GenBank/DDBJ databases">
        <title>Deep-cultivation of Planctomycetes and their phenomic and genomic characterization uncovers novel biology.</title>
        <authorList>
            <person name="Wiegand S."/>
            <person name="Jogler M."/>
            <person name="Boedeker C."/>
            <person name="Pinto D."/>
            <person name="Vollmers J."/>
            <person name="Rivas-Marin E."/>
            <person name="Kohn T."/>
            <person name="Peeters S.H."/>
            <person name="Heuer A."/>
            <person name="Rast P."/>
            <person name="Oberbeckmann S."/>
            <person name="Bunk B."/>
            <person name="Jeske O."/>
            <person name="Meyerdierks A."/>
            <person name="Storesund J.E."/>
            <person name="Kallscheuer N."/>
            <person name="Luecker S."/>
            <person name="Lage O.M."/>
            <person name="Pohl T."/>
            <person name="Merkel B.J."/>
            <person name="Hornburger P."/>
            <person name="Mueller R.-W."/>
            <person name="Bruemmer F."/>
            <person name="Labrenz M."/>
            <person name="Spormann A.M."/>
            <person name="Op den Camp H."/>
            <person name="Overmann J."/>
            <person name="Amann R."/>
            <person name="Jetten M.S.M."/>
            <person name="Mascher T."/>
            <person name="Medema M.H."/>
            <person name="Devos D.P."/>
            <person name="Kaster A.-K."/>
            <person name="Ovreas L."/>
            <person name="Rohde M."/>
            <person name="Galperin M.Y."/>
            <person name="Jogler C."/>
        </authorList>
    </citation>
    <scope>NUCLEOTIDE SEQUENCE [LARGE SCALE GENOMIC DNA]</scope>
    <source>
        <strain evidence="9 10">Q31a</strain>
    </source>
</reference>